<protein>
    <submittedName>
        <fullName evidence="1">Uncharacterized protein</fullName>
    </submittedName>
</protein>
<comment type="caution">
    <text evidence="1">The sequence shown here is derived from an EMBL/GenBank/DDBJ whole genome shotgun (WGS) entry which is preliminary data.</text>
</comment>
<proteinExistence type="predicted"/>
<sequence>MRRTLKLSSALIPTRKTGVTTLMPKKIKKMTTKTENLIVVIMVLEPPKVRMIERMITRMMKGMTKMITEMTRMMTAATTELQAAMATKTAATLTTLPIDYVNP</sequence>
<accession>A0A2K3PB56</accession>
<reference evidence="1 2" key="1">
    <citation type="journal article" date="2014" name="Am. J. Bot.">
        <title>Genome assembly and annotation for red clover (Trifolium pratense; Fabaceae).</title>
        <authorList>
            <person name="Istvanek J."/>
            <person name="Jaros M."/>
            <person name="Krenek A."/>
            <person name="Repkova J."/>
        </authorList>
    </citation>
    <scope>NUCLEOTIDE SEQUENCE [LARGE SCALE GENOMIC DNA]</scope>
    <source>
        <strain evidence="2">cv. Tatra</strain>
        <tissue evidence="1">Young leaves</tissue>
    </source>
</reference>
<evidence type="ECO:0000313" key="2">
    <source>
        <dbReference type="Proteomes" id="UP000236291"/>
    </source>
</evidence>
<evidence type="ECO:0000313" key="1">
    <source>
        <dbReference type="EMBL" id="PNY12520.1"/>
    </source>
</evidence>
<name>A0A2K3PB56_TRIPR</name>
<dbReference type="AlphaFoldDB" id="A0A2K3PB56"/>
<reference evidence="1 2" key="2">
    <citation type="journal article" date="2017" name="Front. Plant Sci.">
        <title>Gene Classification and Mining of Molecular Markers Useful in Red Clover (Trifolium pratense) Breeding.</title>
        <authorList>
            <person name="Istvanek J."/>
            <person name="Dluhosova J."/>
            <person name="Dluhos P."/>
            <person name="Patkova L."/>
            <person name="Nedelnik J."/>
            <person name="Repkova J."/>
        </authorList>
    </citation>
    <scope>NUCLEOTIDE SEQUENCE [LARGE SCALE GENOMIC DNA]</scope>
    <source>
        <strain evidence="2">cv. Tatra</strain>
        <tissue evidence="1">Young leaves</tissue>
    </source>
</reference>
<dbReference type="EMBL" id="ASHM01005346">
    <property type="protein sequence ID" value="PNY12520.1"/>
    <property type="molecule type" value="Genomic_DNA"/>
</dbReference>
<dbReference type="Proteomes" id="UP000236291">
    <property type="component" value="Unassembled WGS sequence"/>
</dbReference>
<organism evidence="1 2">
    <name type="scientific">Trifolium pratense</name>
    <name type="common">Red clover</name>
    <dbReference type="NCBI Taxonomy" id="57577"/>
    <lineage>
        <taxon>Eukaryota</taxon>
        <taxon>Viridiplantae</taxon>
        <taxon>Streptophyta</taxon>
        <taxon>Embryophyta</taxon>
        <taxon>Tracheophyta</taxon>
        <taxon>Spermatophyta</taxon>
        <taxon>Magnoliopsida</taxon>
        <taxon>eudicotyledons</taxon>
        <taxon>Gunneridae</taxon>
        <taxon>Pentapetalae</taxon>
        <taxon>rosids</taxon>
        <taxon>fabids</taxon>
        <taxon>Fabales</taxon>
        <taxon>Fabaceae</taxon>
        <taxon>Papilionoideae</taxon>
        <taxon>50 kb inversion clade</taxon>
        <taxon>NPAAA clade</taxon>
        <taxon>Hologalegina</taxon>
        <taxon>IRL clade</taxon>
        <taxon>Trifolieae</taxon>
        <taxon>Trifolium</taxon>
    </lineage>
</organism>
<gene>
    <name evidence="1" type="ORF">L195_g009151</name>
</gene>